<dbReference type="EMBL" id="GL636499">
    <property type="protein sequence ID" value="EFW16021.1"/>
    <property type="molecule type" value="Genomic_DNA"/>
</dbReference>
<accession>E9DCU6</accession>
<dbReference type="Proteomes" id="UP000002497">
    <property type="component" value="Unassembled WGS sequence"/>
</dbReference>
<protein>
    <submittedName>
        <fullName evidence="1">Predicted protein</fullName>
    </submittedName>
</protein>
<reference evidence="2" key="1">
    <citation type="journal article" date="2010" name="Genome Res.">
        <title>Population genomic sequencing of Coccidioides fungi reveals recent hybridization and transposon control.</title>
        <authorList>
            <person name="Neafsey D.E."/>
            <person name="Barker B.M."/>
            <person name="Sharpton T.J."/>
            <person name="Stajich J.E."/>
            <person name="Park D.J."/>
            <person name="Whiston E."/>
            <person name="Hung C.-Y."/>
            <person name="McMahan C."/>
            <person name="White J."/>
            <person name="Sykes S."/>
            <person name="Heiman D."/>
            <person name="Young S."/>
            <person name="Zeng Q."/>
            <person name="Abouelleil A."/>
            <person name="Aftuck L."/>
            <person name="Bessette D."/>
            <person name="Brown A."/>
            <person name="FitzGerald M."/>
            <person name="Lui A."/>
            <person name="Macdonald J.P."/>
            <person name="Priest M."/>
            <person name="Orbach M.J."/>
            <person name="Galgiani J.N."/>
            <person name="Kirkland T.N."/>
            <person name="Cole G.T."/>
            <person name="Birren B.W."/>
            <person name="Henn M.R."/>
            <person name="Taylor J.W."/>
            <person name="Rounsley S.D."/>
        </authorList>
    </citation>
    <scope>NUCLEOTIDE SEQUENCE [LARGE SCALE GENOMIC DNA]</scope>
    <source>
        <strain evidence="2">RMSCC 757 / Silveira</strain>
    </source>
</reference>
<gene>
    <name evidence="1" type="ORF">CPSG_07648</name>
</gene>
<dbReference type="VEuPathDB" id="FungiDB:CPSG_07648"/>
<keyword evidence="2" id="KW-1185">Reference proteome</keyword>
<organism evidence="2">
    <name type="scientific">Coccidioides posadasii (strain RMSCC 757 / Silveira)</name>
    <name type="common">Valley fever fungus</name>
    <dbReference type="NCBI Taxonomy" id="443226"/>
    <lineage>
        <taxon>Eukaryota</taxon>
        <taxon>Fungi</taxon>
        <taxon>Dikarya</taxon>
        <taxon>Ascomycota</taxon>
        <taxon>Pezizomycotina</taxon>
        <taxon>Eurotiomycetes</taxon>
        <taxon>Eurotiomycetidae</taxon>
        <taxon>Onygenales</taxon>
        <taxon>Onygenaceae</taxon>
        <taxon>Coccidioides</taxon>
    </lineage>
</organism>
<dbReference type="HOGENOM" id="CLU_2158144_0_0_1"/>
<reference evidence="2" key="2">
    <citation type="submission" date="2010-03" db="EMBL/GenBank/DDBJ databases">
        <title>The genome sequence of Coccidioides posadasii strain Silveira.</title>
        <authorList>
            <consortium name="The Broad Institute Genome Sequencing Center for Infectious Disease"/>
            <person name="Neafsey D."/>
            <person name="Orbach M."/>
            <person name="Henn M.R."/>
            <person name="Cole G.T."/>
            <person name="Galgiani J."/>
            <person name="Gardner M.J."/>
            <person name="Kirkland T.N."/>
            <person name="Taylor J.W."/>
            <person name="Young S.K."/>
            <person name="Zeng Q."/>
            <person name="Koehrsen M."/>
            <person name="Alvarado L."/>
            <person name="Berlin A."/>
            <person name="Borenstein D."/>
            <person name="Chapman S.B."/>
            <person name="Chen Z."/>
            <person name="Engels R."/>
            <person name="Freedman E."/>
            <person name="Gellesch M."/>
            <person name="Goldberg J."/>
            <person name="Griggs A."/>
            <person name="Gujja S."/>
            <person name="Heilman E."/>
            <person name="Heiman D."/>
            <person name="Howarth C."/>
            <person name="Jen D."/>
            <person name="Larson L."/>
            <person name="Mehta T."/>
            <person name="Neiman D."/>
            <person name="Park D."/>
            <person name="Pearson M."/>
            <person name="Richards J."/>
            <person name="Roberts A."/>
            <person name="Saif S."/>
            <person name="Shea T."/>
            <person name="Shenoy N."/>
            <person name="Sisk P."/>
            <person name="Stolte C."/>
            <person name="Sykes S."/>
            <person name="Walk T."/>
            <person name="White J."/>
            <person name="Yandava C."/>
            <person name="Haas B."/>
            <person name="Nusbaum C."/>
            <person name="Birren B."/>
        </authorList>
    </citation>
    <scope>NUCLEOTIDE SEQUENCE [LARGE SCALE GENOMIC DNA]</scope>
    <source>
        <strain evidence="2">RMSCC 757 / Silveira</strain>
    </source>
</reference>
<proteinExistence type="predicted"/>
<evidence type="ECO:0000313" key="1">
    <source>
        <dbReference type="EMBL" id="EFW16021.1"/>
    </source>
</evidence>
<evidence type="ECO:0000313" key="2">
    <source>
        <dbReference type="Proteomes" id="UP000002497"/>
    </source>
</evidence>
<name>E9DCU6_COCPS</name>
<sequence>MDLPQNALRRISDRAPSRFSSPHRFYGTANQVSVGDMYQLMSTILKSGNGVHIVHGIRVATLWEGRAVQATVDFRMYLLRVHVCMYLLVGIVRRVRGLHTDDDGDLDTALP</sequence>
<dbReference type="AlphaFoldDB" id="E9DCU6"/>